<feature type="domain" description="Peptidase M48" evidence="10">
    <location>
        <begin position="56"/>
        <end position="239"/>
    </location>
</feature>
<dbReference type="SMART" id="SM00028">
    <property type="entry name" value="TPR"/>
    <property type="match status" value="4"/>
</dbReference>
<dbReference type="InterPro" id="IPR001915">
    <property type="entry name" value="Peptidase_M48"/>
</dbReference>
<feature type="repeat" description="TPR" evidence="7">
    <location>
        <begin position="328"/>
        <end position="361"/>
    </location>
</feature>
<accession>A0A1M4YCN7</accession>
<comment type="cofactor">
    <cofactor evidence="1">
        <name>Zn(2+)</name>
        <dbReference type="ChEBI" id="CHEBI:29105"/>
    </cofactor>
</comment>
<keyword evidence="5" id="KW-0862">Zinc</keyword>
<dbReference type="SUPFAM" id="SSF48452">
    <property type="entry name" value="TPR-like"/>
    <property type="match status" value="1"/>
</dbReference>
<evidence type="ECO:0000313" key="11">
    <source>
        <dbReference type="EMBL" id="SHF03591.1"/>
    </source>
</evidence>
<evidence type="ECO:0000256" key="8">
    <source>
        <dbReference type="SAM" id="MobiDB-lite"/>
    </source>
</evidence>
<protein>
    <submittedName>
        <fullName evidence="11">Putative Zn-dependent protease, contains TPR repeats</fullName>
    </submittedName>
</protein>
<sequence>MKRQARFLVAFSLLLSLLLGSASAWGLDLKEEKELGREILDMVRRHYRLINDEEVAGYVQSVGQRVVKSLGAAHYDYRFFVVDDSTPNAFAIPGGYVFLFRGIIELMDSEAELASIICHEVAHVQARHIHKRLEKGRILNIAAIVGTLAGAFLGLEGDAAQAIAAGSMAGAKALELKYSRENEEEADRLGFKYLCAAGYDPKAMVSIMRKMNRMSWRSDSRIPSYLLTHPALGERVGYLELLAQNAAASGGTCTVRDPMGDFPLVQAVLMSRHTDPAVARDRFRAWLDDDSHKVGASYGLGRLALDRGEVEEALRHLRQAAAWKPDSSLILTALGDVYHKMGRLGEARKALEQALEREPDSPVAHLRLGLVLQDEGRWQEALHHLRKAETLAPYNPRLDYHLGILYGRMNQLGEAHYFLGRYYQQMEDRRLALFHYEKARSHLSESDPRRKEIDDALEEMDKKRPRT</sequence>
<dbReference type="OrthoDB" id="9810445at2"/>
<keyword evidence="9" id="KW-0732">Signal</keyword>
<proteinExistence type="predicted"/>
<evidence type="ECO:0000256" key="5">
    <source>
        <dbReference type="ARBA" id="ARBA00022833"/>
    </source>
</evidence>
<organism evidence="11 12">
    <name type="scientific">Desulfacinum infernum DSM 9756</name>
    <dbReference type="NCBI Taxonomy" id="1121391"/>
    <lineage>
        <taxon>Bacteria</taxon>
        <taxon>Pseudomonadati</taxon>
        <taxon>Thermodesulfobacteriota</taxon>
        <taxon>Syntrophobacteria</taxon>
        <taxon>Syntrophobacterales</taxon>
        <taxon>Syntrophobacteraceae</taxon>
        <taxon>Desulfacinum</taxon>
    </lineage>
</organism>
<dbReference type="RefSeq" id="WP_073037958.1">
    <property type="nucleotide sequence ID" value="NZ_FQVB01000010.1"/>
</dbReference>
<reference evidence="12" key="1">
    <citation type="submission" date="2016-11" db="EMBL/GenBank/DDBJ databases">
        <authorList>
            <person name="Varghese N."/>
            <person name="Submissions S."/>
        </authorList>
    </citation>
    <scope>NUCLEOTIDE SEQUENCE [LARGE SCALE GENOMIC DNA]</scope>
    <source>
        <strain evidence="12">DSM 9756</strain>
    </source>
</reference>
<dbReference type="GO" id="GO:0004222">
    <property type="term" value="F:metalloendopeptidase activity"/>
    <property type="evidence" value="ECO:0007669"/>
    <property type="project" value="InterPro"/>
</dbReference>
<evidence type="ECO:0000313" key="12">
    <source>
        <dbReference type="Proteomes" id="UP000184076"/>
    </source>
</evidence>
<dbReference type="InterPro" id="IPR051156">
    <property type="entry name" value="Mito/Outer_Membr_Metalloprot"/>
</dbReference>
<gene>
    <name evidence="11" type="ORF">SAMN02745206_01225</name>
</gene>
<evidence type="ECO:0000256" key="7">
    <source>
        <dbReference type="PROSITE-ProRule" id="PRU00339"/>
    </source>
</evidence>
<dbReference type="GO" id="GO:0051603">
    <property type="term" value="P:proteolysis involved in protein catabolic process"/>
    <property type="evidence" value="ECO:0007669"/>
    <property type="project" value="TreeGrafter"/>
</dbReference>
<dbReference type="Pfam" id="PF01435">
    <property type="entry name" value="Peptidase_M48"/>
    <property type="match status" value="1"/>
</dbReference>
<feature type="repeat" description="TPR" evidence="7">
    <location>
        <begin position="362"/>
        <end position="395"/>
    </location>
</feature>
<dbReference type="GO" id="GO:0046872">
    <property type="term" value="F:metal ion binding"/>
    <property type="evidence" value="ECO:0007669"/>
    <property type="project" value="UniProtKB-KW"/>
</dbReference>
<dbReference type="CDD" id="cd07333">
    <property type="entry name" value="M48C_bepA_like"/>
    <property type="match status" value="1"/>
</dbReference>
<dbReference type="Pfam" id="PF14559">
    <property type="entry name" value="TPR_19"/>
    <property type="match status" value="1"/>
</dbReference>
<keyword evidence="12" id="KW-1185">Reference proteome</keyword>
<evidence type="ECO:0000256" key="3">
    <source>
        <dbReference type="ARBA" id="ARBA00022723"/>
    </source>
</evidence>
<keyword evidence="6" id="KW-0482">Metalloprotease</keyword>
<feature type="repeat" description="TPR" evidence="7">
    <location>
        <begin position="294"/>
        <end position="327"/>
    </location>
</feature>
<keyword evidence="7" id="KW-0802">TPR repeat</keyword>
<evidence type="ECO:0000256" key="4">
    <source>
        <dbReference type="ARBA" id="ARBA00022801"/>
    </source>
</evidence>
<dbReference type="Gene3D" id="3.30.2010.10">
    <property type="entry name" value="Metalloproteases ('zincins'), catalytic domain"/>
    <property type="match status" value="1"/>
</dbReference>
<keyword evidence="4" id="KW-0378">Hydrolase</keyword>
<dbReference type="EMBL" id="FQVB01000010">
    <property type="protein sequence ID" value="SHF03591.1"/>
    <property type="molecule type" value="Genomic_DNA"/>
</dbReference>
<evidence type="ECO:0000256" key="2">
    <source>
        <dbReference type="ARBA" id="ARBA00022670"/>
    </source>
</evidence>
<dbReference type="PANTHER" id="PTHR22726:SF1">
    <property type="entry name" value="METALLOENDOPEPTIDASE OMA1, MITOCHONDRIAL"/>
    <property type="match status" value="1"/>
</dbReference>
<feature type="region of interest" description="Disordered" evidence="8">
    <location>
        <begin position="443"/>
        <end position="467"/>
    </location>
</feature>
<dbReference type="AlphaFoldDB" id="A0A1M4YCN7"/>
<evidence type="ECO:0000256" key="6">
    <source>
        <dbReference type="ARBA" id="ARBA00023049"/>
    </source>
</evidence>
<evidence type="ECO:0000256" key="9">
    <source>
        <dbReference type="SAM" id="SignalP"/>
    </source>
</evidence>
<feature type="signal peptide" evidence="9">
    <location>
        <begin position="1"/>
        <end position="24"/>
    </location>
</feature>
<dbReference type="PROSITE" id="PS50005">
    <property type="entry name" value="TPR"/>
    <property type="match status" value="3"/>
</dbReference>
<dbReference type="InterPro" id="IPR019734">
    <property type="entry name" value="TPR_rpt"/>
</dbReference>
<dbReference type="STRING" id="1121391.SAMN02745206_01225"/>
<feature type="chain" id="PRO_5012251434" evidence="9">
    <location>
        <begin position="25"/>
        <end position="467"/>
    </location>
</feature>
<dbReference type="InterPro" id="IPR011990">
    <property type="entry name" value="TPR-like_helical_dom_sf"/>
</dbReference>
<dbReference type="PANTHER" id="PTHR22726">
    <property type="entry name" value="METALLOENDOPEPTIDASE OMA1"/>
    <property type="match status" value="1"/>
</dbReference>
<keyword evidence="2 11" id="KW-0645">Protease</keyword>
<dbReference type="GO" id="GO:0016020">
    <property type="term" value="C:membrane"/>
    <property type="evidence" value="ECO:0007669"/>
    <property type="project" value="TreeGrafter"/>
</dbReference>
<dbReference type="Proteomes" id="UP000184076">
    <property type="component" value="Unassembled WGS sequence"/>
</dbReference>
<evidence type="ECO:0000256" key="1">
    <source>
        <dbReference type="ARBA" id="ARBA00001947"/>
    </source>
</evidence>
<name>A0A1M4YCN7_9BACT</name>
<dbReference type="Gene3D" id="1.25.40.10">
    <property type="entry name" value="Tetratricopeptide repeat domain"/>
    <property type="match status" value="1"/>
</dbReference>
<keyword evidence="3" id="KW-0479">Metal-binding</keyword>
<evidence type="ECO:0000259" key="10">
    <source>
        <dbReference type="Pfam" id="PF01435"/>
    </source>
</evidence>